<dbReference type="Proteomes" id="UP000886501">
    <property type="component" value="Unassembled WGS sequence"/>
</dbReference>
<name>A0ACB6Z8L7_THEGA</name>
<gene>
    <name evidence="1" type="ORF">BDM02DRAFT_3130692</name>
</gene>
<evidence type="ECO:0000313" key="1">
    <source>
        <dbReference type="EMBL" id="KAF9645971.1"/>
    </source>
</evidence>
<evidence type="ECO:0000313" key="2">
    <source>
        <dbReference type="Proteomes" id="UP000886501"/>
    </source>
</evidence>
<keyword evidence="2" id="KW-1185">Reference proteome</keyword>
<protein>
    <submittedName>
        <fullName evidence="1">Uncharacterized protein</fullName>
    </submittedName>
</protein>
<dbReference type="EMBL" id="MU118071">
    <property type="protein sequence ID" value="KAF9645971.1"/>
    <property type="molecule type" value="Genomic_DNA"/>
</dbReference>
<comment type="caution">
    <text evidence="1">The sequence shown here is derived from an EMBL/GenBank/DDBJ whole genome shotgun (WGS) entry which is preliminary data.</text>
</comment>
<sequence length="158" mass="16941">MTSYDHQRHCRLDVSTTDRCIPFHGNPISSIVAFHPSPRASKSTQALITLCNVPWPSILSDQSPAVAGGSNVLASFVPYLARLPGGEAESTVPKLDPDLVCHNTRGSCLAAKTRGGIITLNDLEGYEAISRVPVNVTYGSNRIFSTVAPSPDARLQRV</sequence>
<accession>A0ACB6Z8L7</accession>
<reference evidence="1" key="1">
    <citation type="submission" date="2019-10" db="EMBL/GenBank/DDBJ databases">
        <authorList>
            <consortium name="DOE Joint Genome Institute"/>
            <person name="Kuo A."/>
            <person name="Miyauchi S."/>
            <person name="Kiss E."/>
            <person name="Drula E."/>
            <person name="Kohler A."/>
            <person name="Sanchez-Garcia M."/>
            <person name="Andreopoulos B."/>
            <person name="Barry K.W."/>
            <person name="Bonito G."/>
            <person name="Buee M."/>
            <person name="Carver A."/>
            <person name="Chen C."/>
            <person name="Cichocki N."/>
            <person name="Clum A."/>
            <person name="Culley D."/>
            <person name="Crous P.W."/>
            <person name="Fauchery L."/>
            <person name="Girlanda M."/>
            <person name="Hayes R."/>
            <person name="Keri Z."/>
            <person name="Labutti K."/>
            <person name="Lipzen A."/>
            <person name="Lombard V."/>
            <person name="Magnuson J."/>
            <person name="Maillard F."/>
            <person name="Morin E."/>
            <person name="Murat C."/>
            <person name="Nolan M."/>
            <person name="Ohm R."/>
            <person name="Pangilinan J."/>
            <person name="Pereira M."/>
            <person name="Perotto S."/>
            <person name="Peter M."/>
            <person name="Riley R."/>
            <person name="Sitrit Y."/>
            <person name="Stielow B."/>
            <person name="Szollosi G."/>
            <person name="Zifcakova L."/>
            <person name="Stursova M."/>
            <person name="Spatafora J.W."/>
            <person name="Tedersoo L."/>
            <person name="Vaario L.-M."/>
            <person name="Yamada A."/>
            <person name="Yan M."/>
            <person name="Wang P."/>
            <person name="Xu J."/>
            <person name="Bruns T."/>
            <person name="Baldrian P."/>
            <person name="Vilgalys R."/>
            <person name="Henrissat B."/>
            <person name="Grigoriev I.V."/>
            <person name="Hibbett D."/>
            <person name="Nagy L.G."/>
            <person name="Martin F.M."/>
        </authorList>
    </citation>
    <scope>NUCLEOTIDE SEQUENCE</scope>
    <source>
        <strain evidence="1">P2</strain>
    </source>
</reference>
<proteinExistence type="predicted"/>
<reference evidence="1" key="2">
    <citation type="journal article" date="2020" name="Nat. Commun.">
        <title>Large-scale genome sequencing of mycorrhizal fungi provides insights into the early evolution of symbiotic traits.</title>
        <authorList>
            <person name="Miyauchi S."/>
            <person name="Kiss E."/>
            <person name="Kuo A."/>
            <person name="Drula E."/>
            <person name="Kohler A."/>
            <person name="Sanchez-Garcia M."/>
            <person name="Morin E."/>
            <person name="Andreopoulos B."/>
            <person name="Barry K.W."/>
            <person name="Bonito G."/>
            <person name="Buee M."/>
            <person name="Carver A."/>
            <person name="Chen C."/>
            <person name="Cichocki N."/>
            <person name="Clum A."/>
            <person name="Culley D."/>
            <person name="Crous P.W."/>
            <person name="Fauchery L."/>
            <person name="Girlanda M."/>
            <person name="Hayes R.D."/>
            <person name="Keri Z."/>
            <person name="LaButti K."/>
            <person name="Lipzen A."/>
            <person name="Lombard V."/>
            <person name="Magnuson J."/>
            <person name="Maillard F."/>
            <person name="Murat C."/>
            <person name="Nolan M."/>
            <person name="Ohm R.A."/>
            <person name="Pangilinan J."/>
            <person name="Pereira M.F."/>
            <person name="Perotto S."/>
            <person name="Peter M."/>
            <person name="Pfister S."/>
            <person name="Riley R."/>
            <person name="Sitrit Y."/>
            <person name="Stielow J.B."/>
            <person name="Szollosi G."/>
            <person name="Zifcakova L."/>
            <person name="Stursova M."/>
            <person name="Spatafora J.W."/>
            <person name="Tedersoo L."/>
            <person name="Vaario L.M."/>
            <person name="Yamada A."/>
            <person name="Yan M."/>
            <person name="Wang P."/>
            <person name="Xu J."/>
            <person name="Bruns T."/>
            <person name="Baldrian P."/>
            <person name="Vilgalys R."/>
            <person name="Dunand C."/>
            <person name="Henrissat B."/>
            <person name="Grigoriev I.V."/>
            <person name="Hibbett D."/>
            <person name="Nagy L.G."/>
            <person name="Martin F.M."/>
        </authorList>
    </citation>
    <scope>NUCLEOTIDE SEQUENCE</scope>
    <source>
        <strain evidence="1">P2</strain>
    </source>
</reference>
<organism evidence="1 2">
    <name type="scientific">Thelephora ganbajun</name>
    <name type="common">Ganba fungus</name>
    <dbReference type="NCBI Taxonomy" id="370292"/>
    <lineage>
        <taxon>Eukaryota</taxon>
        <taxon>Fungi</taxon>
        <taxon>Dikarya</taxon>
        <taxon>Basidiomycota</taxon>
        <taxon>Agaricomycotina</taxon>
        <taxon>Agaricomycetes</taxon>
        <taxon>Thelephorales</taxon>
        <taxon>Thelephoraceae</taxon>
        <taxon>Thelephora</taxon>
    </lineage>
</organism>